<comment type="similarity">
    <text evidence="1">Belongs to the TFIIB family.</text>
</comment>
<feature type="region of interest" description="Disordered" evidence="7">
    <location>
        <begin position="1"/>
        <end position="26"/>
    </location>
</feature>
<sequence>MSTESSSVATKHTEQPERNSVEIHERLTTTDQCPECSEVQLRREGTERYCPECGLVVDEDCIDYGPEWTPYDAEERRRVGGPVTNARHDWGISAEIGRYRDARGQQLPAAKRRKLHRLRRWDRQAQFEGKADQNLAHGLSEIRRIVGALDLSESICTQACALYRTAANEDLIRGRSIEAIAAAGVYAACRCSGLPRTIDEVGEVSTVSKERVSNAYSVLNHELNLPAVPMAPVQYVPRFASDLDLSREVRQRALTLAREASEVGLGNGCRPTGVAAACVYEAREGDEKVTQTSLAELANVSAMTLREQWKKLQSMLERPAESGLEVQR</sequence>
<reference evidence="9 10" key="1">
    <citation type="journal article" date="2019" name="Int. J. Syst. Evol. Microbiol.">
        <title>The Global Catalogue of Microorganisms (GCM) 10K type strain sequencing project: providing services to taxonomists for standard genome sequencing and annotation.</title>
        <authorList>
            <consortium name="The Broad Institute Genomics Platform"/>
            <consortium name="The Broad Institute Genome Sequencing Center for Infectious Disease"/>
            <person name="Wu L."/>
            <person name="Ma J."/>
        </authorList>
    </citation>
    <scope>NUCLEOTIDE SEQUENCE [LARGE SCALE GENOMIC DNA]</scope>
    <source>
        <strain evidence="9 10">XZYJT29</strain>
    </source>
</reference>
<keyword evidence="5" id="KW-0805">Transcription regulation</keyword>
<evidence type="ECO:0000256" key="5">
    <source>
        <dbReference type="ARBA" id="ARBA00023015"/>
    </source>
</evidence>
<protein>
    <submittedName>
        <fullName evidence="9">Transcription initiation factor IIB family protein</fullName>
    </submittedName>
</protein>
<gene>
    <name evidence="9" type="ORF">ACFQMA_23965</name>
</gene>
<dbReference type="InterPro" id="IPR000812">
    <property type="entry name" value="TFIIB"/>
</dbReference>
<evidence type="ECO:0000256" key="6">
    <source>
        <dbReference type="ARBA" id="ARBA00023163"/>
    </source>
</evidence>
<feature type="domain" description="Cyclin-like" evidence="8">
    <location>
        <begin position="234"/>
        <end position="314"/>
    </location>
</feature>
<dbReference type="PANTHER" id="PTHR11618:SF13">
    <property type="entry name" value="TRANSCRIPTION INITIATION FACTOR IIB"/>
    <property type="match status" value="1"/>
</dbReference>
<evidence type="ECO:0000256" key="2">
    <source>
        <dbReference type="ARBA" id="ARBA00022737"/>
    </source>
</evidence>
<dbReference type="InterPro" id="IPR013763">
    <property type="entry name" value="Cyclin-like_dom"/>
</dbReference>
<dbReference type="InterPro" id="IPR013137">
    <property type="entry name" value="Znf_TFIIB"/>
</dbReference>
<dbReference type="GeneID" id="78823231"/>
<evidence type="ECO:0000313" key="9">
    <source>
        <dbReference type="EMBL" id="MFC7142871.1"/>
    </source>
</evidence>
<evidence type="ECO:0000256" key="3">
    <source>
        <dbReference type="ARBA" id="ARBA00022771"/>
    </source>
</evidence>
<dbReference type="InterPro" id="IPR036915">
    <property type="entry name" value="Cyclin-like_sf"/>
</dbReference>
<dbReference type="EMBL" id="JBHTAS010000002">
    <property type="protein sequence ID" value="MFC7142871.1"/>
    <property type="molecule type" value="Genomic_DNA"/>
</dbReference>
<name>A0ABD5YAZ6_9EURY</name>
<dbReference type="Gene3D" id="1.10.472.170">
    <property type="match status" value="1"/>
</dbReference>
<feature type="compositionally biased region" description="Polar residues" evidence="7">
    <location>
        <begin position="1"/>
        <end position="10"/>
    </location>
</feature>
<dbReference type="Pfam" id="PF00382">
    <property type="entry name" value="TFIIB"/>
    <property type="match status" value="2"/>
</dbReference>
<dbReference type="PANTHER" id="PTHR11618">
    <property type="entry name" value="TRANSCRIPTION INITIATION FACTOR IIB-RELATED"/>
    <property type="match status" value="1"/>
</dbReference>
<dbReference type="Proteomes" id="UP001596432">
    <property type="component" value="Unassembled WGS sequence"/>
</dbReference>
<dbReference type="Gene3D" id="1.10.472.10">
    <property type="entry name" value="Cyclin-like"/>
    <property type="match status" value="1"/>
</dbReference>
<feature type="domain" description="Cyclin-like" evidence="8">
    <location>
        <begin position="140"/>
        <end position="221"/>
    </location>
</feature>
<dbReference type="SUPFAM" id="SSF47954">
    <property type="entry name" value="Cyclin-like"/>
    <property type="match status" value="2"/>
</dbReference>
<keyword evidence="6" id="KW-0804">Transcription</keyword>
<dbReference type="PRINTS" id="PR00685">
    <property type="entry name" value="TIFACTORIIB"/>
</dbReference>
<keyword evidence="10" id="KW-1185">Reference proteome</keyword>
<dbReference type="RefSeq" id="WP_274326328.1">
    <property type="nucleotide sequence ID" value="NZ_CP118159.1"/>
</dbReference>
<dbReference type="SUPFAM" id="SSF57783">
    <property type="entry name" value="Zinc beta-ribbon"/>
    <property type="match status" value="1"/>
</dbReference>
<feature type="compositionally biased region" description="Basic and acidic residues" evidence="7">
    <location>
        <begin position="11"/>
        <end position="26"/>
    </location>
</feature>
<dbReference type="GO" id="GO:0008270">
    <property type="term" value="F:zinc ion binding"/>
    <property type="evidence" value="ECO:0007669"/>
    <property type="project" value="UniProtKB-KW"/>
</dbReference>
<evidence type="ECO:0000256" key="1">
    <source>
        <dbReference type="ARBA" id="ARBA00010857"/>
    </source>
</evidence>
<dbReference type="Pfam" id="PF08271">
    <property type="entry name" value="Zn_Ribbon_TF"/>
    <property type="match status" value="1"/>
</dbReference>
<keyword evidence="3" id="KW-0479">Metal-binding</keyword>
<proteinExistence type="inferred from homology"/>
<evidence type="ECO:0000256" key="4">
    <source>
        <dbReference type="ARBA" id="ARBA00022833"/>
    </source>
</evidence>
<dbReference type="InterPro" id="IPR013150">
    <property type="entry name" value="TFIIB_cyclin"/>
</dbReference>
<keyword evidence="2" id="KW-0677">Repeat</keyword>
<keyword evidence="4" id="KW-0862">Zinc</keyword>
<comment type="caution">
    <text evidence="9">The sequence shown here is derived from an EMBL/GenBank/DDBJ whole genome shotgun (WGS) entry which is preliminary data.</text>
</comment>
<dbReference type="AlphaFoldDB" id="A0ABD5YAZ6"/>
<evidence type="ECO:0000256" key="7">
    <source>
        <dbReference type="SAM" id="MobiDB-lite"/>
    </source>
</evidence>
<accession>A0ABD5YAZ6</accession>
<keyword evidence="3" id="KW-0863">Zinc-finger</keyword>
<organism evidence="9 10">
    <name type="scientific">Halosimplex aquaticum</name>
    <dbReference type="NCBI Taxonomy" id="3026162"/>
    <lineage>
        <taxon>Archaea</taxon>
        <taxon>Methanobacteriati</taxon>
        <taxon>Methanobacteriota</taxon>
        <taxon>Stenosarchaea group</taxon>
        <taxon>Halobacteria</taxon>
        <taxon>Halobacteriales</taxon>
        <taxon>Haloarculaceae</taxon>
        <taxon>Halosimplex</taxon>
    </lineage>
</organism>
<evidence type="ECO:0000313" key="10">
    <source>
        <dbReference type="Proteomes" id="UP001596432"/>
    </source>
</evidence>
<evidence type="ECO:0000259" key="8">
    <source>
        <dbReference type="SMART" id="SM00385"/>
    </source>
</evidence>
<dbReference type="SMART" id="SM00385">
    <property type="entry name" value="CYCLIN"/>
    <property type="match status" value="2"/>
</dbReference>